<dbReference type="RefSeq" id="WP_013679138.1">
    <property type="nucleotide sequence ID" value="NC_015315.1"/>
</dbReference>
<evidence type="ECO:0000256" key="1">
    <source>
        <dbReference type="SAM" id="Phobius"/>
    </source>
</evidence>
<protein>
    <submittedName>
        <fullName evidence="2">Uncharacterized protein</fullName>
    </submittedName>
</protein>
<sequence>MRQHLGILLTAIAVLILLVPHTLIYSFIALIVYIIGIIIILIPQKERRVEERLPVVLQPKPTPEELKKRPTQPPEL</sequence>
<dbReference type="HOGENOM" id="CLU_198717_0_0_2"/>
<keyword evidence="1" id="KW-0472">Membrane</keyword>
<organism evidence="2 3">
    <name type="scientific">Thermoproteus uzoniensis (strain 768-20)</name>
    <dbReference type="NCBI Taxonomy" id="999630"/>
    <lineage>
        <taxon>Archaea</taxon>
        <taxon>Thermoproteota</taxon>
        <taxon>Thermoprotei</taxon>
        <taxon>Thermoproteales</taxon>
        <taxon>Thermoproteaceae</taxon>
        <taxon>Thermoproteus</taxon>
    </lineage>
</organism>
<name>F2L2D7_THEU7</name>
<dbReference type="GeneID" id="10359851"/>
<gene>
    <name evidence="2" type="ordered locus">TUZN_0304</name>
</gene>
<keyword evidence="1" id="KW-1133">Transmembrane helix</keyword>
<dbReference type="eggNOG" id="arCOG07482">
    <property type="taxonomic scope" value="Archaea"/>
</dbReference>
<feature type="transmembrane region" description="Helical" evidence="1">
    <location>
        <begin position="12"/>
        <end position="42"/>
    </location>
</feature>
<dbReference type="Proteomes" id="UP000008138">
    <property type="component" value="Chromosome"/>
</dbReference>
<reference key="2">
    <citation type="submission" date="2011-03" db="EMBL/GenBank/DDBJ databases">
        <title>Complete genome sequence of the thermoacidophilic crenarchaeon Thermoproteus uzoniensis 768-20.</title>
        <authorList>
            <person name="Mardanov A.V."/>
            <person name="Gumerov V.M."/>
            <person name="Beletsky A.V."/>
            <person name="Prokofeva M.I."/>
            <person name="Bonch-Osmolovskaya E.A."/>
            <person name="Ravin N.V."/>
            <person name="Skryabin K.G."/>
        </authorList>
    </citation>
    <scope>NUCLEOTIDE SEQUENCE</scope>
    <source>
        <strain>768-20</strain>
    </source>
</reference>
<dbReference type="STRING" id="999630.TUZN_0304"/>
<keyword evidence="3" id="KW-1185">Reference proteome</keyword>
<accession>F2L2D7</accession>
<dbReference type="AlphaFoldDB" id="F2L2D7"/>
<evidence type="ECO:0000313" key="3">
    <source>
        <dbReference type="Proteomes" id="UP000008138"/>
    </source>
</evidence>
<proteinExistence type="predicted"/>
<reference evidence="2 3" key="1">
    <citation type="journal article" date="2011" name="J. Bacteriol.">
        <title>Complete genome sequence of the thermoacidophilic crenarchaeon Thermoproteus uzoniensis 768-20.</title>
        <authorList>
            <person name="Mardanov A.V."/>
            <person name="Gumerov V.M."/>
            <person name="Beletsky A.V."/>
            <person name="Prokofeva M.I."/>
            <person name="Bonch-Osmolovskaya E.A."/>
            <person name="Ravin N.V."/>
            <person name="Skryabin K.G."/>
        </authorList>
    </citation>
    <scope>NUCLEOTIDE SEQUENCE [LARGE SCALE GENOMIC DNA]</scope>
    <source>
        <strain evidence="2 3">768-20</strain>
    </source>
</reference>
<keyword evidence="1" id="KW-0812">Transmembrane</keyword>
<dbReference type="KEGG" id="tuz:TUZN_0304"/>
<dbReference type="EMBL" id="CP002590">
    <property type="protein sequence ID" value="AEA11802.1"/>
    <property type="molecule type" value="Genomic_DNA"/>
</dbReference>
<evidence type="ECO:0000313" key="2">
    <source>
        <dbReference type="EMBL" id="AEA11802.1"/>
    </source>
</evidence>